<dbReference type="RefSeq" id="WP_072362148.1">
    <property type="nucleotide sequence ID" value="NZ_CBHWAX010000098.1"/>
</dbReference>
<dbReference type="Gene3D" id="3.40.50.720">
    <property type="entry name" value="NAD(P)-binding Rossmann-like Domain"/>
    <property type="match status" value="1"/>
</dbReference>
<evidence type="ECO:0000259" key="1">
    <source>
        <dbReference type="Pfam" id="PF01370"/>
    </source>
</evidence>
<dbReference type="Pfam" id="PF01370">
    <property type="entry name" value="Epimerase"/>
    <property type="match status" value="1"/>
</dbReference>
<evidence type="ECO:0000313" key="2">
    <source>
        <dbReference type="EMBL" id="SFW64688.1"/>
    </source>
</evidence>
<dbReference type="AlphaFoldDB" id="A0A1K1QXT9"/>
<evidence type="ECO:0000313" key="3">
    <source>
        <dbReference type="EMBL" id="WQG92369.1"/>
    </source>
</evidence>
<dbReference type="STRING" id="1004.SAMN05661012_03199"/>
<keyword evidence="5" id="KW-1185">Reference proteome</keyword>
<dbReference type="Proteomes" id="UP000183788">
    <property type="component" value="Unassembled WGS sequence"/>
</dbReference>
<organism evidence="2 4">
    <name type="scientific">Chitinophaga sancti</name>
    <dbReference type="NCBI Taxonomy" id="1004"/>
    <lineage>
        <taxon>Bacteria</taxon>
        <taxon>Pseudomonadati</taxon>
        <taxon>Bacteroidota</taxon>
        <taxon>Chitinophagia</taxon>
        <taxon>Chitinophagales</taxon>
        <taxon>Chitinophagaceae</taxon>
        <taxon>Chitinophaga</taxon>
    </lineage>
</organism>
<dbReference type="SUPFAM" id="SSF51735">
    <property type="entry name" value="NAD(P)-binding Rossmann-fold domains"/>
    <property type="match status" value="1"/>
</dbReference>
<accession>A0A1K1QXT9</accession>
<reference evidence="2 4" key="1">
    <citation type="submission" date="2016-11" db="EMBL/GenBank/DDBJ databases">
        <authorList>
            <person name="Jaros S."/>
            <person name="Januszkiewicz K."/>
            <person name="Wedrychowicz H."/>
        </authorList>
    </citation>
    <scope>NUCLEOTIDE SEQUENCE [LARGE SCALE GENOMIC DNA]</scope>
    <source>
        <strain evidence="2 4">DSM 784</strain>
    </source>
</reference>
<dbReference type="OrthoDB" id="112777at2"/>
<dbReference type="Proteomes" id="UP001326715">
    <property type="component" value="Chromosome"/>
</dbReference>
<dbReference type="InterPro" id="IPR036291">
    <property type="entry name" value="NAD(P)-bd_dom_sf"/>
</dbReference>
<dbReference type="PANTHER" id="PTHR43245:SF13">
    <property type="entry name" value="UDP-D-APIOSE_UDP-D-XYLOSE SYNTHASE 2"/>
    <property type="match status" value="1"/>
</dbReference>
<evidence type="ECO:0000313" key="5">
    <source>
        <dbReference type="Proteomes" id="UP001326715"/>
    </source>
</evidence>
<dbReference type="PANTHER" id="PTHR43245">
    <property type="entry name" value="BIFUNCTIONAL POLYMYXIN RESISTANCE PROTEIN ARNA"/>
    <property type="match status" value="1"/>
</dbReference>
<evidence type="ECO:0000313" key="4">
    <source>
        <dbReference type="Proteomes" id="UP000183788"/>
    </source>
</evidence>
<proteinExistence type="predicted"/>
<dbReference type="InterPro" id="IPR050177">
    <property type="entry name" value="Lipid_A_modif_metabolic_enz"/>
</dbReference>
<protein>
    <submittedName>
        <fullName evidence="3">NAD-dependent epimerase/dehydratase family protein</fullName>
    </submittedName>
    <submittedName>
        <fullName evidence="2">Nucleoside-diphosphate-sugar epimerase</fullName>
    </submittedName>
</protein>
<feature type="domain" description="NAD-dependent epimerase/dehydratase" evidence="1">
    <location>
        <begin position="4"/>
        <end position="209"/>
    </location>
</feature>
<dbReference type="EMBL" id="FPIZ01000009">
    <property type="protein sequence ID" value="SFW64688.1"/>
    <property type="molecule type" value="Genomic_DNA"/>
</dbReference>
<name>A0A1K1QXT9_9BACT</name>
<dbReference type="InterPro" id="IPR001509">
    <property type="entry name" value="Epimerase_deHydtase"/>
</dbReference>
<dbReference type="EMBL" id="CP140154">
    <property type="protein sequence ID" value="WQG92369.1"/>
    <property type="molecule type" value="Genomic_DNA"/>
</dbReference>
<reference evidence="3 5" key="2">
    <citation type="submission" date="2023-11" db="EMBL/GenBank/DDBJ databases">
        <title>MicrobeMod: A computational toolkit for identifying prokaryotic methylation and restriction-modification with nanopore sequencing.</title>
        <authorList>
            <person name="Crits-Christoph A."/>
            <person name="Kang S.C."/>
            <person name="Lee H."/>
            <person name="Ostrov N."/>
        </authorList>
    </citation>
    <scope>NUCLEOTIDE SEQUENCE [LARGE SCALE GENOMIC DNA]</scope>
    <source>
        <strain evidence="3 5">ATCC 23090</strain>
    </source>
</reference>
<gene>
    <name evidence="2" type="ORF">SAMN05661012_03199</name>
    <name evidence="3" type="ORF">SR876_12710</name>
</gene>
<sequence length="305" mass="34182">MQTILGSGGAIGTPLAKELKAYTDKIRLVARKPVQVNGDDELFPANLTLATDVDRAVAGSEVVYLTVGLEYNIKVWRRDWPVIMRNVIDACLKHHAKLVFLDNVYMYAESEIPHMTESSRIAPPSKKGQVRAALHNMIMQAIQQQGLKALIARSADFYGPDVKNGMLSITVQGEFKKGKSAYWQRDAHKTHTFTYTPDAAKGTAILGNTADAYGEVWHLPTSDEKLTGKEFIERVAALMEVKPKYYILSKFVMGLMGIFIPVVKEIREMSYQYDRDYIFDSSKFNKRFNFKPTTYAVGIPASLAS</sequence>